<dbReference type="Proteomes" id="UP000059574">
    <property type="component" value="Chromosome"/>
</dbReference>
<proteinExistence type="predicted"/>
<dbReference type="Pfam" id="PF17775">
    <property type="entry name" value="YchJ_M-like"/>
    <property type="match status" value="1"/>
</dbReference>
<dbReference type="OrthoDB" id="21421at2"/>
<evidence type="ECO:0000313" key="3">
    <source>
        <dbReference type="Proteomes" id="UP000059574"/>
    </source>
</evidence>
<evidence type="ECO:0000313" key="2">
    <source>
        <dbReference type="EMBL" id="ALO66779.1"/>
    </source>
</evidence>
<name>A0A0S2M005_9MICC</name>
<evidence type="ECO:0000259" key="1">
    <source>
        <dbReference type="Pfam" id="PF17775"/>
    </source>
</evidence>
<feature type="domain" description="YchJ-like middle NTF2-like" evidence="1">
    <location>
        <begin position="32"/>
        <end position="128"/>
    </location>
</feature>
<organism evidence="2 3">
    <name type="scientific">Arthrobacter alpinus</name>
    <dbReference type="NCBI Taxonomy" id="656366"/>
    <lineage>
        <taxon>Bacteria</taxon>
        <taxon>Bacillati</taxon>
        <taxon>Actinomycetota</taxon>
        <taxon>Actinomycetes</taxon>
        <taxon>Micrococcales</taxon>
        <taxon>Micrococcaceae</taxon>
        <taxon>Arthrobacter</taxon>
    </lineage>
</organism>
<dbReference type="RefSeq" id="WP_062288253.1">
    <property type="nucleotide sequence ID" value="NZ_CP013200.1"/>
</dbReference>
<dbReference type="InterPro" id="IPR032710">
    <property type="entry name" value="NTF2-like_dom_sf"/>
</dbReference>
<dbReference type="Gene3D" id="3.10.450.50">
    <property type="match status" value="1"/>
</dbReference>
<reference evidence="2 3" key="2">
    <citation type="journal article" date="2016" name="J. Biotechnol.">
        <title>Complete genome sequence of Arthrobacter alpinus ERGS4:06, a yellow pigmented bacterium tolerant to cold and radiations isolated from Sikkim Himalaya.</title>
        <authorList>
            <person name="Kumar R."/>
            <person name="Singh D."/>
            <person name="Swarnkar M.K."/>
            <person name="Singh A.K."/>
            <person name="Kumar S."/>
        </authorList>
    </citation>
    <scope>NUCLEOTIDE SEQUENCE [LARGE SCALE GENOMIC DNA]</scope>
    <source>
        <strain evidence="2 3">ERGS4:06</strain>
    </source>
</reference>
<dbReference type="AlphaFoldDB" id="A0A0S2M005"/>
<reference evidence="3" key="1">
    <citation type="submission" date="2015-11" db="EMBL/GenBank/DDBJ databases">
        <authorList>
            <person name="Kumar R."/>
            <person name="Singh D."/>
            <person name="Swarnkar M.K."/>
            <person name="Singh A.K."/>
            <person name="Kumar S."/>
        </authorList>
    </citation>
    <scope>NUCLEOTIDE SEQUENCE [LARGE SCALE GENOMIC DNA]</scope>
    <source>
        <strain evidence="3">ERGS4:06</strain>
    </source>
</reference>
<dbReference type="SUPFAM" id="SSF54427">
    <property type="entry name" value="NTF2-like"/>
    <property type="match status" value="1"/>
</dbReference>
<accession>A0A0S2M005</accession>
<protein>
    <recommendedName>
        <fullName evidence="1">YchJ-like middle NTF2-like domain-containing protein</fullName>
    </recommendedName>
</protein>
<gene>
    <name evidence="2" type="ORF">AS189_10055</name>
</gene>
<dbReference type="InterPro" id="IPR048469">
    <property type="entry name" value="YchJ-like_M"/>
</dbReference>
<dbReference type="EMBL" id="CP013200">
    <property type="protein sequence ID" value="ALO66779.1"/>
    <property type="molecule type" value="Genomic_DNA"/>
</dbReference>
<sequence>MRCPCHSGELFESCCAKYLTVTVGGQPGYPPTAEALMRSRFSAFALNDADYLLRTWHSDERPESLELDPDQQWYLLEILGTQRGGPFDSDGVVTFRAHYRSAANRKLRDSFTETSSFAKVGKQWLYVKALDLQ</sequence>